<feature type="region of interest" description="Disordered" evidence="1">
    <location>
        <begin position="1"/>
        <end position="55"/>
    </location>
</feature>
<comment type="caution">
    <text evidence="2">The sequence shown here is derived from an EMBL/GenBank/DDBJ whole genome shotgun (WGS) entry which is preliminary data.</text>
</comment>
<dbReference type="AlphaFoldDB" id="A0A9W6LGC9"/>
<dbReference type="RefSeq" id="WP_281846116.1">
    <property type="nucleotide sequence ID" value="NZ_BSDT01000001.1"/>
</dbReference>
<name>A0A9W6LGC9_9ACTN</name>
<proteinExistence type="predicted"/>
<evidence type="ECO:0000313" key="3">
    <source>
        <dbReference type="Proteomes" id="UP001144313"/>
    </source>
</evidence>
<reference evidence="2" key="1">
    <citation type="submission" date="2022-12" db="EMBL/GenBank/DDBJ databases">
        <title>Reference genome sequencing for broad-spectrum identification of bacterial and archaeal isolates by mass spectrometry.</title>
        <authorList>
            <person name="Sekiguchi Y."/>
            <person name="Tourlousse D.M."/>
        </authorList>
    </citation>
    <scope>NUCLEOTIDE SEQUENCE</scope>
    <source>
        <strain evidence="2">LLR39Z86</strain>
    </source>
</reference>
<sequence length="55" mass="6043">MASKKNSTSSSASNPTSYRKNLIRSQSDERKEARQTRAIGEALAKFGEGHKDSDN</sequence>
<evidence type="ECO:0000313" key="2">
    <source>
        <dbReference type="EMBL" id="GLI41521.1"/>
    </source>
</evidence>
<evidence type="ECO:0000256" key="1">
    <source>
        <dbReference type="SAM" id="MobiDB-lite"/>
    </source>
</evidence>
<feature type="compositionally biased region" description="Low complexity" evidence="1">
    <location>
        <begin position="1"/>
        <end position="17"/>
    </location>
</feature>
<protein>
    <submittedName>
        <fullName evidence="2">Uncharacterized protein</fullName>
    </submittedName>
</protein>
<gene>
    <name evidence="2" type="ORF">GALLR39Z86_13710</name>
</gene>
<dbReference type="Proteomes" id="UP001144313">
    <property type="component" value="Unassembled WGS sequence"/>
</dbReference>
<accession>A0A9W6LGC9</accession>
<feature type="compositionally biased region" description="Basic and acidic residues" evidence="1">
    <location>
        <begin position="26"/>
        <end position="35"/>
    </location>
</feature>
<dbReference type="EMBL" id="BSDT01000001">
    <property type="protein sequence ID" value="GLI41521.1"/>
    <property type="molecule type" value="Genomic_DNA"/>
</dbReference>
<keyword evidence="3" id="KW-1185">Reference proteome</keyword>
<organism evidence="2 3">
    <name type="scientific">Glycomyces algeriensis</name>
    <dbReference type="NCBI Taxonomy" id="256037"/>
    <lineage>
        <taxon>Bacteria</taxon>
        <taxon>Bacillati</taxon>
        <taxon>Actinomycetota</taxon>
        <taxon>Actinomycetes</taxon>
        <taxon>Glycomycetales</taxon>
        <taxon>Glycomycetaceae</taxon>
        <taxon>Glycomyces</taxon>
    </lineage>
</organism>